<dbReference type="InterPro" id="IPR030678">
    <property type="entry name" value="Peptide/Ni-bd"/>
</dbReference>
<dbReference type="GO" id="GO:0015833">
    <property type="term" value="P:peptide transport"/>
    <property type="evidence" value="ECO:0007669"/>
    <property type="project" value="TreeGrafter"/>
</dbReference>
<dbReference type="Proteomes" id="UP000238196">
    <property type="component" value="Unassembled WGS sequence"/>
</dbReference>
<feature type="domain" description="Solute-binding protein family 5" evidence="1">
    <location>
        <begin position="119"/>
        <end position="451"/>
    </location>
</feature>
<evidence type="ECO:0000259" key="1">
    <source>
        <dbReference type="Pfam" id="PF00496"/>
    </source>
</evidence>
<dbReference type="InterPro" id="IPR039424">
    <property type="entry name" value="SBP_5"/>
</dbReference>
<dbReference type="SUPFAM" id="SSF53850">
    <property type="entry name" value="Periplasmic binding protein-like II"/>
    <property type="match status" value="1"/>
</dbReference>
<reference evidence="2 3" key="1">
    <citation type="submission" date="2018-02" db="EMBL/GenBank/DDBJ databases">
        <title>novel marine gammaproteobacteria from coastal saline agro ecosystem.</title>
        <authorList>
            <person name="Krishnan R."/>
            <person name="Ramesh Kumar N."/>
        </authorList>
    </citation>
    <scope>NUCLEOTIDE SEQUENCE [LARGE SCALE GENOMIC DNA]</scope>
    <source>
        <strain evidence="2 3">228</strain>
    </source>
</reference>
<dbReference type="CDD" id="cd08503">
    <property type="entry name" value="PBP2_NikA_DppA_OppA_like_17"/>
    <property type="match status" value="1"/>
</dbReference>
<dbReference type="Gene3D" id="3.10.105.10">
    <property type="entry name" value="Dipeptide-binding Protein, Domain 3"/>
    <property type="match status" value="1"/>
</dbReference>
<name>A0A2S5KGT0_9PROT</name>
<proteinExistence type="predicted"/>
<evidence type="ECO:0000313" key="3">
    <source>
        <dbReference type="Proteomes" id="UP000238196"/>
    </source>
</evidence>
<evidence type="ECO:0000313" key="2">
    <source>
        <dbReference type="EMBL" id="PPC73988.1"/>
    </source>
</evidence>
<dbReference type="InterPro" id="IPR000914">
    <property type="entry name" value="SBP_5_dom"/>
</dbReference>
<protein>
    <submittedName>
        <fullName evidence="2">ABC transporter substrate-binding protein</fullName>
    </submittedName>
</protein>
<dbReference type="PANTHER" id="PTHR30290">
    <property type="entry name" value="PERIPLASMIC BINDING COMPONENT OF ABC TRANSPORTER"/>
    <property type="match status" value="1"/>
</dbReference>
<accession>A0A2S5KGT0</accession>
<dbReference type="PROSITE" id="PS51318">
    <property type="entry name" value="TAT"/>
    <property type="match status" value="1"/>
</dbReference>
<gene>
    <name evidence="2" type="ORF">C4K68_28120</name>
</gene>
<dbReference type="EMBL" id="PRLP01000169">
    <property type="protein sequence ID" value="PPC73988.1"/>
    <property type="molecule type" value="Genomic_DNA"/>
</dbReference>
<dbReference type="OrthoDB" id="9801912at2"/>
<comment type="caution">
    <text evidence="2">The sequence shown here is derived from an EMBL/GenBank/DDBJ whole genome shotgun (WGS) entry which is preliminary data.</text>
</comment>
<dbReference type="PIRSF" id="PIRSF002741">
    <property type="entry name" value="MppA"/>
    <property type="match status" value="1"/>
</dbReference>
<dbReference type="AlphaFoldDB" id="A0A2S5KGT0"/>
<organism evidence="2 3">
    <name type="scientific">Proteobacteria bacterium 228</name>
    <dbReference type="NCBI Taxonomy" id="2083153"/>
    <lineage>
        <taxon>Bacteria</taxon>
        <taxon>Pseudomonadati</taxon>
        <taxon>Pseudomonadota</taxon>
    </lineage>
</organism>
<dbReference type="GO" id="GO:0043190">
    <property type="term" value="C:ATP-binding cassette (ABC) transporter complex"/>
    <property type="evidence" value="ECO:0007669"/>
    <property type="project" value="InterPro"/>
</dbReference>
<dbReference type="Gene3D" id="3.40.190.10">
    <property type="entry name" value="Periplasmic binding protein-like II"/>
    <property type="match status" value="1"/>
</dbReference>
<dbReference type="GO" id="GO:0030288">
    <property type="term" value="C:outer membrane-bounded periplasmic space"/>
    <property type="evidence" value="ECO:0007669"/>
    <property type="project" value="UniProtKB-ARBA"/>
</dbReference>
<sequence>MSDLKSLDGKDVHSAVPALCDQVKAGEINRRQFLRTVSLLGVTAASARGFLSAIGAGGAALASGTVLADETPKQGGTLRFACAIQEITDPALISWVEASNLLRNSLEFLTYVDSDNVTHPYLAESWKPSDDLKDWHFVLRKDVTWSNGKKFDVDDVMFNFERWTDPESKSPNRTTFQDILHFERVNNHEFILRLGRPLLAIPEMLYAFTCAIVQKDFDLDGSNWAKNPVGTGPFKLTSYAVSKEALFTRREGYWGTPAHLDGLHYIDMGTDVSTHLAALQADQVDVLYRVTVAELDLVKKLPAAQLLSGKSTQTIVMRMQNDQKPFDDIRIRQAVVLCANNQQMLDIAYRGMGTLGENHHVSPIHPEYFALPKQPRDVAKAKALLAEAGYPDGIDLELVVGNTQGKYEQDTAQILQQNCAEAGIRLKLNVMPAAQYWPIWDKAPFSLTFWSHRPLGVMTQELAYRSGVEWNESHFSNKEYDAALDKAMSIVDPKERSKAMADVERILQEHYVMVQPFFGDSFTAVSKKVRNYRLHPSDYFRMDGVWLDA</sequence>
<dbReference type="GO" id="GO:1904680">
    <property type="term" value="F:peptide transmembrane transporter activity"/>
    <property type="evidence" value="ECO:0007669"/>
    <property type="project" value="TreeGrafter"/>
</dbReference>
<dbReference type="Gene3D" id="3.90.76.10">
    <property type="entry name" value="Dipeptide-binding Protein, Domain 1"/>
    <property type="match status" value="1"/>
</dbReference>
<dbReference type="InterPro" id="IPR006311">
    <property type="entry name" value="TAT_signal"/>
</dbReference>
<dbReference type="Pfam" id="PF00496">
    <property type="entry name" value="SBP_bac_5"/>
    <property type="match status" value="1"/>
</dbReference>